<feature type="transmembrane region" description="Helical" evidence="7">
    <location>
        <begin position="189"/>
        <end position="210"/>
    </location>
</feature>
<dbReference type="InterPro" id="IPR005016">
    <property type="entry name" value="TDE1/TMS"/>
</dbReference>
<comment type="caution">
    <text evidence="8">The sequence shown here is derived from an EMBL/GenBank/DDBJ whole genome shotgun (WGS) entry which is preliminary data.</text>
</comment>
<protein>
    <submittedName>
        <fullName evidence="8">Multi-domain containing protein</fullName>
    </submittedName>
</protein>
<evidence type="ECO:0000256" key="5">
    <source>
        <dbReference type="ARBA" id="ARBA00023136"/>
    </source>
</evidence>
<organism evidence="8 9">
    <name type="scientific">Aduncisulcus paluster</name>
    <dbReference type="NCBI Taxonomy" id="2918883"/>
    <lineage>
        <taxon>Eukaryota</taxon>
        <taxon>Metamonada</taxon>
        <taxon>Carpediemonas-like organisms</taxon>
        <taxon>Aduncisulcus</taxon>
    </lineage>
</organism>
<evidence type="ECO:0000256" key="1">
    <source>
        <dbReference type="ARBA" id="ARBA00004141"/>
    </source>
</evidence>
<feature type="transmembrane region" description="Helical" evidence="7">
    <location>
        <begin position="318"/>
        <end position="341"/>
    </location>
</feature>
<evidence type="ECO:0000256" key="7">
    <source>
        <dbReference type="SAM" id="Phobius"/>
    </source>
</evidence>
<dbReference type="PANTHER" id="PTHR10383">
    <property type="entry name" value="SERINE INCORPORATOR"/>
    <property type="match status" value="1"/>
</dbReference>
<comment type="subcellular location">
    <subcellularLocation>
        <location evidence="1">Membrane</location>
        <topology evidence="1">Multi-pass membrane protein</topology>
    </subcellularLocation>
</comment>
<gene>
    <name evidence="8" type="ORF">ADUPG1_007787</name>
</gene>
<evidence type="ECO:0000256" key="3">
    <source>
        <dbReference type="ARBA" id="ARBA00022692"/>
    </source>
</evidence>
<keyword evidence="9" id="KW-1185">Reference proteome</keyword>
<feature type="transmembrane region" description="Helical" evidence="7">
    <location>
        <begin position="91"/>
        <end position="111"/>
    </location>
</feature>
<name>A0ABQ5KPI4_9EUKA</name>
<feature type="region of interest" description="Disordered" evidence="6">
    <location>
        <begin position="290"/>
        <end position="309"/>
    </location>
</feature>
<proteinExistence type="inferred from homology"/>
<dbReference type="EMBL" id="BQXS01010809">
    <property type="protein sequence ID" value="GKT34432.1"/>
    <property type="molecule type" value="Genomic_DNA"/>
</dbReference>
<feature type="transmembrane region" description="Helical" evidence="7">
    <location>
        <begin position="253"/>
        <end position="275"/>
    </location>
</feature>
<dbReference type="Pfam" id="PF03348">
    <property type="entry name" value="Serinc"/>
    <property type="match status" value="1"/>
</dbReference>
<dbReference type="PANTHER" id="PTHR10383:SF9">
    <property type="entry name" value="SERINE INCORPORATOR, ISOFORM F"/>
    <property type="match status" value="1"/>
</dbReference>
<feature type="transmembrane region" description="Helical" evidence="7">
    <location>
        <begin position="61"/>
        <end position="84"/>
    </location>
</feature>
<evidence type="ECO:0000256" key="2">
    <source>
        <dbReference type="ARBA" id="ARBA00006665"/>
    </source>
</evidence>
<keyword evidence="4 7" id="KW-1133">Transmembrane helix</keyword>
<evidence type="ECO:0000313" key="9">
    <source>
        <dbReference type="Proteomes" id="UP001057375"/>
    </source>
</evidence>
<accession>A0ABQ5KPI4</accession>
<feature type="transmembrane region" description="Helical" evidence="7">
    <location>
        <begin position="12"/>
        <end position="36"/>
    </location>
</feature>
<evidence type="ECO:0000256" key="4">
    <source>
        <dbReference type="ARBA" id="ARBA00022989"/>
    </source>
</evidence>
<keyword evidence="3 7" id="KW-0812">Transmembrane</keyword>
<comment type="similarity">
    <text evidence="2">Belongs to the TDE1 family.</text>
</comment>
<feature type="transmembrane region" description="Helical" evidence="7">
    <location>
        <begin position="117"/>
        <end position="143"/>
    </location>
</feature>
<reference evidence="8" key="1">
    <citation type="submission" date="2022-03" db="EMBL/GenBank/DDBJ databases">
        <title>Draft genome sequence of Aduncisulcus paluster, a free-living microaerophilic Fornicata.</title>
        <authorList>
            <person name="Yuyama I."/>
            <person name="Kume K."/>
            <person name="Tamura T."/>
            <person name="Inagaki Y."/>
            <person name="Hashimoto T."/>
        </authorList>
    </citation>
    <scope>NUCLEOTIDE SEQUENCE</scope>
    <source>
        <strain evidence="8">NY0171</strain>
    </source>
</reference>
<dbReference type="Proteomes" id="UP001057375">
    <property type="component" value="Unassembled WGS sequence"/>
</dbReference>
<evidence type="ECO:0000313" key="8">
    <source>
        <dbReference type="EMBL" id="GKT34432.1"/>
    </source>
</evidence>
<feature type="transmembrane region" description="Helical" evidence="7">
    <location>
        <begin position="347"/>
        <end position="368"/>
    </location>
</feature>
<evidence type="ECO:0000256" key="6">
    <source>
        <dbReference type="SAM" id="MobiDB-lite"/>
    </source>
</evidence>
<keyword evidence="5 7" id="KW-0472">Membrane</keyword>
<sequence length="389" mass="43042">MANRVTYARAIYFAIFLIAIILLALNTCIPLGKYMYKARNTLPFLKGVTTEDEATNALTRVIFFAFFIFHCMMALLTVGSTGFFKYFHRHLWIVKIPILIGLNVLGIFLNRDWLIKFSYVAVVLIAVFIIFQFIAMAQLGYIANNSIYGDGSSKGALVFLLIVSILLFGLGLMFCILEMVLGDGNIHSIWPPVVTIILGIVYTVISLLWLEGCMLPCAILFCIFSTWSIVVFCILTGTVLPTWASTTVFITQYAAFFITLIVVCSADISLTPLFAGARLDQLDSMEMLSEEEEWETPGDDDKSPTSSRPEPEASYNMWYFHLILACASSFFVFSSGLSGVSGTQGKISSGTIAGASFLGAIIFTWTLVATKCFPDRDFGVPNRPGGYFQ</sequence>
<feature type="transmembrane region" description="Helical" evidence="7">
    <location>
        <begin position="217"/>
        <end position="241"/>
    </location>
</feature>
<feature type="transmembrane region" description="Helical" evidence="7">
    <location>
        <begin position="155"/>
        <end position="177"/>
    </location>
</feature>